<gene>
    <name evidence="3" type="ORF">PG915_24240</name>
</gene>
<dbReference type="EMBL" id="CP115922">
    <property type="protein sequence ID" value="XCD19271.1"/>
    <property type="molecule type" value="Genomic_DNA"/>
</dbReference>
<geneLocation type="plasmid" evidence="3">
    <name>p1</name>
</geneLocation>
<proteinExistence type="predicted"/>
<dbReference type="InterPro" id="IPR011051">
    <property type="entry name" value="RmlC_Cupin_sf"/>
</dbReference>
<dbReference type="InterPro" id="IPR014710">
    <property type="entry name" value="RmlC-like_jellyroll"/>
</dbReference>
<dbReference type="Pfam" id="PF06865">
    <property type="entry name" value="Ppnp"/>
    <property type="match status" value="1"/>
</dbReference>
<evidence type="ECO:0000256" key="2">
    <source>
        <dbReference type="ARBA" id="ARBA00022679"/>
    </source>
</evidence>
<accession>A0AAU8BSL1</accession>
<evidence type="ECO:0000313" key="3">
    <source>
        <dbReference type="EMBL" id="XCD19271.1"/>
    </source>
</evidence>
<dbReference type="KEGG" id="vck:PG915_24240"/>
<dbReference type="InterPro" id="IPR009664">
    <property type="entry name" value="Ppnp"/>
</dbReference>
<keyword evidence="2" id="KW-0808">Transferase</keyword>
<sequence length="101" mass="11942">MTKYETPLVYDRSFTFFNGLSLIRDFKDLRGNRVTFGYMLVGKYIWKTVRAERFTIYSGRATFVFNDITLEAIAKAVITIPKKTLFEVHVEETLDYRCDYD</sequence>
<dbReference type="GO" id="GO:0016757">
    <property type="term" value="F:glycosyltransferase activity"/>
    <property type="evidence" value="ECO:0007669"/>
    <property type="project" value="UniProtKB-KW"/>
</dbReference>
<keyword evidence="1" id="KW-0328">Glycosyltransferase</keyword>
<reference evidence="3" key="1">
    <citation type="submission" date="2023-01" db="EMBL/GenBank/DDBJ databases">
        <title>Vibrio sp. CB1-14 genome sequencing.</title>
        <authorList>
            <person name="Otstavnykh N."/>
            <person name="Isaeva M."/>
            <person name="Meleshko D."/>
        </authorList>
    </citation>
    <scope>NUCLEOTIDE SEQUENCE</scope>
    <source>
        <strain evidence="3">CB1-14</strain>
        <plasmid evidence="3">p1</plasmid>
    </source>
</reference>
<evidence type="ECO:0000256" key="1">
    <source>
        <dbReference type="ARBA" id="ARBA00022676"/>
    </source>
</evidence>
<organism evidence="3">
    <name type="scientific">Vibrio chaetopteri</name>
    <dbReference type="NCBI Taxonomy" id="3016528"/>
    <lineage>
        <taxon>Bacteria</taxon>
        <taxon>Pseudomonadati</taxon>
        <taxon>Pseudomonadota</taxon>
        <taxon>Gammaproteobacteria</taxon>
        <taxon>Vibrionales</taxon>
        <taxon>Vibrionaceae</taxon>
        <taxon>Vibrio</taxon>
    </lineage>
</organism>
<dbReference type="RefSeq" id="WP_353500389.1">
    <property type="nucleotide sequence ID" value="NZ_CP115922.1"/>
</dbReference>
<dbReference type="AlphaFoldDB" id="A0AAU8BSL1"/>
<dbReference type="SUPFAM" id="SSF51182">
    <property type="entry name" value="RmlC-like cupins"/>
    <property type="match status" value="1"/>
</dbReference>
<name>A0AAU8BSL1_9VIBR</name>
<protein>
    <submittedName>
        <fullName evidence="3">Pyrimidine/purine nucleoside phosphorylase</fullName>
    </submittedName>
</protein>
<dbReference type="Gene3D" id="2.60.120.10">
    <property type="entry name" value="Jelly Rolls"/>
    <property type="match status" value="1"/>
</dbReference>
<keyword evidence="3" id="KW-0614">Plasmid</keyword>